<gene>
    <name evidence="6" type="ORF">JOE66_000134</name>
</gene>
<evidence type="ECO:0000256" key="4">
    <source>
        <dbReference type="SAM" id="MobiDB-lite"/>
    </source>
</evidence>
<name>A0ABS2L099_9MICO</name>
<dbReference type="InterPro" id="IPR000524">
    <property type="entry name" value="Tscrpt_reg_HTH_GntR"/>
</dbReference>
<dbReference type="GO" id="GO:0003677">
    <property type="term" value="F:DNA binding"/>
    <property type="evidence" value="ECO:0007669"/>
    <property type="project" value="UniProtKB-KW"/>
</dbReference>
<dbReference type="SMART" id="SM00895">
    <property type="entry name" value="FCD"/>
    <property type="match status" value="1"/>
</dbReference>
<dbReference type="Proteomes" id="UP000776164">
    <property type="component" value="Unassembled WGS sequence"/>
</dbReference>
<evidence type="ECO:0000256" key="1">
    <source>
        <dbReference type="ARBA" id="ARBA00023015"/>
    </source>
</evidence>
<feature type="compositionally biased region" description="Basic and acidic residues" evidence="4">
    <location>
        <begin position="1"/>
        <end position="11"/>
    </location>
</feature>
<evidence type="ECO:0000259" key="5">
    <source>
        <dbReference type="PROSITE" id="PS50949"/>
    </source>
</evidence>
<reference evidence="6 7" key="1">
    <citation type="submission" date="2021-01" db="EMBL/GenBank/DDBJ databases">
        <title>Sequencing the genomes of 1000 actinobacteria strains.</title>
        <authorList>
            <person name="Klenk H.-P."/>
        </authorList>
    </citation>
    <scope>NUCLEOTIDE SEQUENCE [LARGE SCALE GENOMIC DNA]</scope>
    <source>
        <strain evidence="6 7">DSM 13057</strain>
    </source>
</reference>
<dbReference type="Gene3D" id="1.20.120.530">
    <property type="entry name" value="GntR ligand-binding domain-like"/>
    <property type="match status" value="1"/>
</dbReference>
<dbReference type="RefSeq" id="WP_239518166.1">
    <property type="nucleotide sequence ID" value="NZ_BAAAHT010000001.1"/>
</dbReference>
<evidence type="ECO:0000313" key="7">
    <source>
        <dbReference type="Proteomes" id="UP000776164"/>
    </source>
</evidence>
<protein>
    <submittedName>
        <fullName evidence="6">DNA-binding FadR family transcriptional regulator</fullName>
    </submittedName>
</protein>
<dbReference type="InterPro" id="IPR011711">
    <property type="entry name" value="GntR_C"/>
</dbReference>
<dbReference type="Pfam" id="PF00392">
    <property type="entry name" value="GntR"/>
    <property type="match status" value="1"/>
</dbReference>
<keyword evidence="1" id="KW-0805">Transcription regulation</keyword>
<dbReference type="Pfam" id="PF07729">
    <property type="entry name" value="FCD"/>
    <property type="match status" value="1"/>
</dbReference>
<dbReference type="PROSITE" id="PS50949">
    <property type="entry name" value="HTH_GNTR"/>
    <property type="match status" value="1"/>
</dbReference>
<sequence length="291" mass="30226">MCTTERMDDRGPAMSHTTRPLATPVPASPPADGSAATSPRAWEDVLAHIESRLVSGDLAPGDHLPSERTLASGLGVSRSSVREALRVLEVLGLLRTQAGSGPESGAIIIARPSGGMSSLLRLQVAAQGFRVDDVVSTRLILETAVAAQLAERVALAGAASIDLTAATEILDAMEATGEREPTSPEFLALDAQFHFSLAEAAGNDVIAAMMTGLRNSIEGYSIAGARNLASWSSTATRLKREHRSIIRAIEAGDSHAARTAVTGHITGYYAEAGFGQPTPLGSPTATSPNPK</sequence>
<evidence type="ECO:0000256" key="3">
    <source>
        <dbReference type="ARBA" id="ARBA00023163"/>
    </source>
</evidence>
<dbReference type="EMBL" id="JAFBBU010000001">
    <property type="protein sequence ID" value="MBM7470500.1"/>
    <property type="molecule type" value="Genomic_DNA"/>
</dbReference>
<evidence type="ECO:0000313" key="6">
    <source>
        <dbReference type="EMBL" id="MBM7470500.1"/>
    </source>
</evidence>
<proteinExistence type="predicted"/>
<dbReference type="SUPFAM" id="SSF46785">
    <property type="entry name" value="Winged helix' DNA-binding domain"/>
    <property type="match status" value="1"/>
</dbReference>
<dbReference type="Gene3D" id="1.10.10.10">
    <property type="entry name" value="Winged helix-like DNA-binding domain superfamily/Winged helix DNA-binding domain"/>
    <property type="match status" value="1"/>
</dbReference>
<keyword evidence="3" id="KW-0804">Transcription</keyword>
<keyword evidence="7" id="KW-1185">Reference proteome</keyword>
<dbReference type="PRINTS" id="PR00035">
    <property type="entry name" value="HTHGNTR"/>
</dbReference>
<dbReference type="SMART" id="SM00345">
    <property type="entry name" value="HTH_GNTR"/>
    <property type="match status" value="1"/>
</dbReference>
<dbReference type="InterPro" id="IPR036390">
    <property type="entry name" value="WH_DNA-bd_sf"/>
</dbReference>
<dbReference type="PANTHER" id="PTHR43537">
    <property type="entry name" value="TRANSCRIPTIONAL REGULATOR, GNTR FAMILY"/>
    <property type="match status" value="1"/>
</dbReference>
<feature type="region of interest" description="Disordered" evidence="4">
    <location>
        <begin position="1"/>
        <end position="39"/>
    </location>
</feature>
<accession>A0ABS2L099</accession>
<comment type="caution">
    <text evidence="6">The sequence shown here is derived from an EMBL/GenBank/DDBJ whole genome shotgun (WGS) entry which is preliminary data.</text>
</comment>
<evidence type="ECO:0000256" key="2">
    <source>
        <dbReference type="ARBA" id="ARBA00023125"/>
    </source>
</evidence>
<dbReference type="SUPFAM" id="SSF48008">
    <property type="entry name" value="GntR ligand-binding domain-like"/>
    <property type="match status" value="1"/>
</dbReference>
<feature type="domain" description="HTH gntR-type" evidence="5">
    <location>
        <begin position="39"/>
        <end position="111"/>
    </location>
</feature>
<dbReference type="PANTHER" id="PTHR43537:SF24">
    <property type="entry name" value="GLUCONATE OPERON TRANSCRIPTIONAL REPRESSOR"/>
    <property type="match status" value="1"/>
</dbReference>
<dbReference type="CDD" id="cd07377">
    <property type="entry name" value="WHTH_GntR"/>
    <property type="match status" value="1"/>
</dbReference>
<dbReference type="InterPro" id="IPR008920">
    <property type="entry name" value="TF_FadR/GntR_C"/>
</dbReference>
<keyword evidence="2 6" id="KW-0238">DNA-binding</keyword>
<organism evidence="6 7">
    <name type="scientific">Subtercola frigoramans</name>
    <dbReference type="NCBI Taxonomy" id="120298"/>
    <lineage>
        <taxon>Bacteria</taxon>
        <taxon>Bacillati</taxon>
        <taxon>Actinomycetota</taxon>
        <taxon>Actinomycetes</taxon>
        <taxon>Micrococcales</taxon>
        <taxon>Microbacteriaceae</taxon>
        <taxon>Subtercola</taxon>
    </lineage>
</organism>
<dbReference type="InterPro" id="IPR036388">
    <property type="entry name" value="WH-like_DNA-bd_sf"/>
</dbReference>